<dbReference type="EMBL" id="QSWH01000005">
    <property type="protein sequence ID" value="RRR22093.1"/>
    <property type="molecule type" value="Genomic_DNA"/>
</dbReference>
<organism evidence="5 7">
    <name type="scientific">Brachybacterium saurashtrense</name>
    <dbReference type="NCBI Taxonomy" id="556288"/>
    <lineage>
        <taxon>Bacteria</taxon>
        <taxon>Bacillati</taxon>
        <taxon>Actinomycetota</taxon>
        <taxon>Actinomycetes</taxon>
        <taxon>Micrococcales</taxon>
        <taxon>Dermabacteraceae</taxon>
        <taxon>Brachybacterium</taxon>
    </lineage>
</organism>
<evidence type="ECO:0000313" key="5">
    <source>
        <dbReference type="EMBL" id="RRR22093.1"/>
    </source>
</evidence>
<comment type="pathway">
    <text evidence="1">Metabolic intermediate biosynthesis; chorismate biosynthesis; chorismate from D-erythrose 4-phosphate and phosphoenolpyruvate: step 4/7.</text>
</comment>
<dbReference type="SUPFAM" id="SSF51735">
    <property type="entry name" value="NAD(P)-binding Rossmann-fold domains"/>
    <property type="match status" value="1"/>
</dbReference>
<keyword evidence="2" id="KW-0057">Aromatic amino acid biosynthesis</keyword>
<dbReference type="InterPro" id="IPR013708">
    <property type="entry name" value="Shikimate_DH-bd_N"/>
</dbReference>
<accession>A0A345YTC8</accession>
<evidence type="ECO:0000259" key="3">
    <source>
        <dbReference type="Pfam" id="PF08501"/>
    </source>
</evidence>
<reference evidence="4 6" key="1">
    <citation type="submission" date="2018-07" db="EMBL/GenBank/DDBJ databases">
        <title>Brachybacterium saurashtrense DSM 23186 genome sequence.</title>
        <authorList>
            <person name="Guo L."/>
        </authorList>
    </citation>
    <scope>NUCLEOTIDE SEQUENCE [LARGE SCALE GENOMIC DNA]</scope>
    <source>
        <strain evidence="4 6">DSM 23186</strain>
    </source>
</reference>
<dbReference type="SUPFAM" id="SSF53223">
    <property type="entry name" value="Aminoacid dehydrogenase-like, N-terminal domain"/>
    <property type="match status" value="1"/>
</dbReference>
<evidence type="ECO:0000256" key="2">
    <source>
        <dbReference type="ARBA" id="ARBA00023141"/>
    </source>
</evidence>
<evidence type="ECO:0000313" key="6">
    <source>
        <dbReference type="Proteomes" id="UP000254236"/>
    </source>
</evidence>
<keyword evidence="2" id="KW-0028">Amino-acid biosynthesis</keyword>
<dbReference type="GO" id="GO:0050661">
    <property type="term" value="F:NADP binding"/>
    <property type="evidence" value="ECO:0007669"/>
    <property type="project" value="TreeGrafter"/>
</dbReference>
<dbReference type="KEGG" id="bsau:DWV08_05655"/>
<reference evidence="5 7" key="2">
    <citation type="submission" date="2018-08" db="EMBL/GenBank/DDBJ databases">
        <title>Brachybacterium saurashtrense DSM 23186.</title>
        <authorList>
            <person name="Li Y."/>
        </authorList>
    </citation>
    <scope>NUCLEOTIDE SEQUENCE [LARGE SCALE GENOMIC DNA]</scope>
    <source>
        <strain evidence="5 7">DSM 23186</strain>
    </source>
</reference>
<dbReference type="InterPro" id="IPR022893">
    <property type="entry name" value="Shikimate_DH_fam"/>
</dbReference>
<protein>
    <submittedName>
        <fullName evidence="5">Shikimate dehydrogenase</fullName>
    </submittedName>
</protein>
<keyword evidence="6" id="KW-1185">Reference proteome</keyword>
<dbReference type="Pfam" id="PF08501">
    <property type="entry name" value="Shikimate_dh_N"/>
    <property type="match status" value="1"/>
</dbReference>
<dbReference type="OrthoDB" id="9776868at2"/>
<gene>
    <name evidence="4" type="ORF">DWV08_05655</name>
    <name evidence="5" type="ORF">DXU92_12420</name>
</gene>
<dbReference type="GO" id="GO:0009073">
    <property type="term" value="P:aromatic amino acid family biosynthetic process"/>
    <property type="evidence" value="ECO:0007669"/>
    <property type="project" value="UniProtKB-KW"/>
</dbReference>
<dbReference type="GO" id="GO:0005829">
    <property type="term" value="C:cytosol"/>
    <property type="evidence" value="ECO:0007669"/>
    <property type="project" value="TreeGrafter"/>
</dbReference>
<dbReference type="Gene3D" id="3.40.50.10860">
    <property type="entry name" value="Leucine Dehydrogenase, chain A, domain 1"/>
    <property type="match status" value="1"/>
</dbReference>
<dbReference type="InterPro" id="IPR046346">
    <property type="entry name" value="Aminoacid_DH-like_N_sf"/>
</dbReference>
<dbReference type="AlphaFoldDB" id="A0A345YTC8"/>
<sequence length="286" mass="29534">MSARRFAVVGSPIAHSLSPLLHRTAYAALGAADAAYTRHEVRAGELAGFLAEGPGAALQGVSVTMPGKPEAFALAAEADETSRALGIANTLVRREDGRWRAENHDVHGIVAALRDHGAREPSTVGVLGSGATALSAVAAAAELGARTVLLSARSPEKLAPLERLAEARGLQSRRVPWGQEHDVLAAEAVITALAAPGAGDVARRWRALSSHPVPGVLLDVLYDPWPAPVAAVVQEAGGEVADGLEMLVHQADMQLRSMLSVPAAPVEEMLTAARLSLGRAAGSPAE</sequence>
<dbReference type="Gene3D" id="3.40.50.720">
    <property type="entry name" value="NAD(P)-binding Rossmann-like Domain"/>
    <property type="match status" value="1"/>
</dbReference>
<dbReference type="PANTHER" id="PTHR21089:SF1">
    <property type="entry name" value="BIFUNCTIONAL 3-DEHYDROQUINATE DEHYDRATASE_SHIKIMATE DEHYDROGENASE, CHLOROPLASTIC"/>
    <property type="match status" value="1"/>
</dbReference>
<evidence type="ECO:0000256" key="1">
    <source>
        <dbReference type="ARBA" id="ARBA00004871"/>
    </source>
</evidence>
<dbReference type="GO" id="GO:0019632">
    <property type="term" value="P:shikimate metabolic process"/>
    <property type="evidence" value="ECO:0007669"/>
    <property type="project" value="TreeGrafter"/>
</dbReference>
<proteinExistence type="predicted"/>
<dbReference type="GO" id="GO:0009423">
    <property type="term" value="P:chorismate biosynthetic process"/>
    <property type="evidence" value="ECO:0007669"/>
    <property type="project" value="TreeGrafter"/>
</dbReference>
<dbReference type="Proteomes" id="UP000282185">
    <property type="component" value="Unassembled WGS sequence"/>
</dbReference>
<feature type="domain" description="Shikimate dehydrogenase substrate binding N-terminal" evidence="3">
    <location>
        <begin position="8"/>
        <end position="91"/>
    </location>
</feature>
<dbReference type="EMBL" id="CP031356">
    <property type="protein sequence ID" value="AXK47180.1"/>
    <property type="molecule type" value="Genomic_DNA"/>
</dbReference>
<name>A0A345YTC8_9MICO</name>
<dbReference type="Proteomes" id="UP000254236">
    <property type="component" value="Chromosome"/>
</dbReference>
<dbReference type="RefSeq" id="WP_115414923.1">
    <property type="nucleotide sequence ID" value="NZ_CP031356.1"/>
</dbReference>
<dbReference type="PANTHER" id="PTHR21089">
    <property type="entry name" value="SHIKIMATE DEHYDROGENASE"/>
    <property type="match status" value="1"/>
</dbReference>
<evidence type="ECO:0000313" key="4">
    <source>
        <dbReference type="EMBL" id="AXK47180.1"/>
    </source>
</evidence>
<evidence type="ECO:0000313" key="7">
    <source>
        <dbReference type="Proteomes" id="UP000282185"/>
    </source>
</evidence>
<dbReference type="GO" id="GO:0004764">
    <property type="term" value="F:shikimate 3-dehydrogenase (NADP+) activity"/>
    <property type="evidence" value="ECO:0007669"/>
    <property type="project" value="InterPro"/>
</dbReference>
<dbReference type="InterPro" id="IPR036291">
    <property type="entry name" value="NAD(P)-bd_dom_sf"/>
</dbReference>